<keyword evidence="18" id="KW-1185">Reference proteome</keyword>
<evidence type="ECO:0000256" key="1">
    <source>
        <dbReference type="ARBA" id="ARBA00001917"/>
    </source>
</evidence>
<accession>A0ABD3R962</accession>
<feature type="domain" description="C3H1-type" evidence="16">
    <location>
        <begin position="749"/>
        <end position="778"/>
    </location>
</feature>
<feature type="region of interest" description="Disordered" evidence="15">
    <location>
        <begin position="1"/>
        <end position="196"/>
    </location>
</feature>
<organism evidence="17 18">
    <name type="scientific">Cyclostephanos tholiformis</name>
    <dbReference type="NCBI Taxonomy" id="382380"/>
    <lineage>
        <taxon>Eukaryota</taxon>
        <taxon>Sar</taxon>
        <taxon>Stramenopiles</taxon>
        <taxon>Ochrophyta</taxon>
        <taxon>Bacillariophyta</taxon>
        <taxon>Coscinodiscophyceae</taxon>
        <taxon>Thalassiosirophycidae</taxon>
        <taxon>Stephanodiscales</taxon>
        <taxon>Stephanodiscaceae</taxon>
        <taxon>Cyclostephanos</taxon>
    </lineage>
</organism>
<feature type="compositionally biased region" description="Acidic residues" evidence="15">
    <location>
        <begin position="170"/>
        <end position="180"/>
    </location>
</feature>
<dbReference type="PANTHER" id="PTHR11082:SF5">
    <property type="entry name" value="TRNA-DIHYDROURIDINE(16_17) SYNTHASE [NAD(P)(+)]-LIKE"/>
    <property type="match status" value="1"/>
</dbReference>
<reference evidence="17 18" key="1">
    <citation type="submission" date="2024-10" db="EMBL/GenBank/DDBJ databases">
        <title>Updated reference genomes for cyclostephanoid diatoms.</title>
        <authorList>
            <person name="Roberts W.R."/>
            <person name="Alverson A.J."/>
        </authorList>
    </citation>
    <scope>NUCLEOTIDE SEQUENCE [LARGE SCALE GENOMIC DNA]</scope>
    <source>
        <strain evidence="17 18">AJA228-03</strain>
    </source>
</reference>
<comment type="similarity">
    <text evidence="14">Belongs to the dus family. Dus3 subfamily.</text>
</comment>
<evidence type="ECO:0000256" key="4">
    <source>
        <dbReference type="ARBA" id="ARBA00022694"/>
    </source>
</evidence>
<keyword evidence="5" id="KW-0521">NADP</keyword>
<evidence type="ECO:0000256" key="13">
    <source>
        <dbReference type="PROSITE-ProRule" id="PRU00723"/>
    </source>
</evidence>
<sequence>MTNDASSLYAKTNGNECGRTGASTSSMEGKNGKSSKDKKGRKEKKKEKIEMKKARKKARKDKKRWKDGHERPGAGWCDCITNDHNHSSRVGRSSEVNVERMEVSTKEKEKEREKKVAENTQGSQKRKSKNLDADEDEDEKARDKSRKASKKKRRRREGDAGCSKILLQTDDVENNDEEYDGAPCHHQSERAAGGETTRRQHFPFEYRHILAPMVGASELAFRLLCRKYGATLSYTPMMNASQFVREAAVVAANLSNKGEVNVGRGGGGGGGGGDDGYEKYDYVASSNICEFQTIPSDRPLVVHFAANDPSDFAKAARLVEGHCDAIDLNLGCPQRTAYIGHFGSYLLGNDDRELILDIVRAGRDAVSIPIFVKIRLLDTIEDTTKLCKQLRDAGASLIAIHARYRASWERTSSGARDGPALLDQVNAVKRSMGPDFPIISNGNVITYDDVVSNMKYTGADGIMSAEGILDNPALYLPRLGNATDDGCREIPIPILSPLCKDGNHRRCPVDGGNSNEKAIRKLRKKLREVEAIERKIEEVGEGGINDDQRFKLRARSKLLAELKQLEDLMARTSEGDHRPDNTSRQIPPPTESVRLSELYEAASDKLVLACEYLSLVRLYPMKIRSVIFHVRRMCRDVLERYQLMEECVSCGTIDEVEAVVRKCDQYAKNPDTFHFDCLRAKRDKEALEAKRREEGKRRAYEDRMTRKAKREGLADLDHYLRIGAEVPSVEIIARLKGAPREVRLAAWKKDHSQHCMSYHLEDGGCKRERACAFLHVPAKDTRKFDEDDEVAG</sequence>
<evidence type="ECO:0000256" key="15">
    <source>
        <dbReference type="SAM" id="MobiDB-lite"/>
    </source>
</evidence>
<comment type="catalytic activity">
    <reaction evidence="11">
        <text>5,6-dihydrouridine(16) in tRNA + NAD(+) = uridine(16) in tRNA + NADH + H(+)</text>
        <dbReference type="Rhea" id="RHEA:53380"/>
        <dbReference type="Rhea" id="RHEA-COMP:13543"/>
        <dbReference type="Rhea" id="RHEA-COMP:13544"/>
        <dbReference type="ChEBI" id="CHEBI:15378"/>
        <dbReference type="ChEBI" id="CHEBI:57540"/>
        <dbReference type="ChEBI" id="CHEBI:57945"/>
        <dbReference type="ChEBI" id="CHEBI:65315"/>
        <dbReference type="ChEBI" id="CHEBI:74443"/>
        <dbReference type="EC" id="1.3.1.88"/>
    </reaction>
    <physiologicalReaction direction="right-to-left" evidence="11">
        <dbReference type="Rhea" id="RHEA:53382"/>
    </physiologicalReaction>
</comment>
<dbReference type="PROSITE" id="PS01136">
    <property type="entry name" value="UPF0034"/>
    <property type="match status" value="1"/>
</dbReference>
<evidence type="ECO:0000256" key="9">
    <source>
        <dbReference type="ARBA" id="ARBA00047287"/>
    </source>
</evidence>
<dbReference type="GO" id="GO:0008270">
    <property type="term" value="F:zinc ion binding"/>
    <property type="evidence" value="ECO:0007669"/>
    <property type="project" value="UniProtKB-KW"/>
</dbReference>
<dbReference type="Proteomes" id="UP001530377">
    <property type="component" value="Unassembled WGS sequence"/>
</dbReference>
<dbReference type="GO" id="GO:0050660">
    <property type="term" value="F:flavin adenine dinucleotide binding"/>
    <property type="evidence" value="ECO:0007669"/>
    <property type="project" value="UniProtKB-UniRule"/>
</dbReference>
<dbReference type="SUPFAM" id="SSF51395">
    <property type="entry name" value="FMN-linked oxidoreductases"/>
    <property type="match status" value="1"/>
</dbReference>
<dbReference type="Gene3D" id="3.20.20.70">
    <property type="entry name" value="Aldolase class I"/>
    <property type="match status" value="1"/>
</dbReference>
<evidence type="ECO:0000256" key="10">
    <source>
        <dbReference type="ARBA" id="ARBA00047652"/>
    </source>
</evidence>
<evidence type="ECO:0000256" key="11">
    <source>
        <dbReference type="ARBA" id="ARBA00048934"/>
    </source>
</evidence>
<evidence type="ECO:0000256" key="3">
    <source>
        <dbReference type="ARBA" id="ARBA00022643"/>
    </source>
</evidence>
<comment type="catalytic activity">
    <reaction evidence="9">
        <text>5,6-dihydrouridine(17) in tRNA + NAD(+) = uridine(17) in tRNA + NADH + H(+)</text>
        <dbReference type="Rhea" id="RHEA:53372"/>
        <dbReference type="Rhea" id="RHEA-COMP:13541"/>
        <dbReference type="Rhea" id="RHEA-COMP:13542"/>
        <dbReference type="ChEBI" id="CHEBI:15378"/>
        <dbReference type="ChEBI" id="CHEBI:57540"/>
        <dbReference type="ChEBI" id="CHEBI:57945"/>
        <dbReference type="ChEBI" id="CHEBI:65315"/>
        <dbReference type="ChEBI" id="CHEBI:74443"/>
        <dbReference type="EC" id="1.3.1.88"/>
    </reaction>
    <physiologicalReaction direction="right-to-left" evidence="9">
        <dbReference type="Rhea" id="RHEA:53374"/>
    </physiologicalReaction>
</comment>
<dbReference type="InterPro" id="IPR000571">
    <property type="entry name" value="Znf_CCCH"/>
</dbReference>
<keyword evidence="2 14" id="KW-0285">Flavoprotein</keyword>
<keyword evidence="4 14" id="KW-0819">tRNA processing</keyword>
<comment type="catalytic activity">
    <reaction evidence="12">
        <text>5,6-dihydrouridine(17) in tRNA + NADP(+) = uridine(17) in tRNA + NADPH + H(+)</text>
        <dbReference type="Rhea" id="RHEA:53368"/>
        <dbReference type="Rhea" id="RHEA-COMP:13541"/>
        <dbReference type="Rhea" id="RHEA-COMP:13542"/>
        <dbReference type="ChEBI" id="CHEBI:15378"/>
        <dbReference type="ChEBI" id="CHEBI:57783"/>
        <dbReference type="ChEBI" id="CHEBI:58349"/>
        <dbReference type="ChEBI" id="CHEBI:65315"/>
        <dbReference type="ChEBI" id="CHEBI:74443"/>
        <dbReference type="EC" id="1.3.1.88"/>
    </reaction>
    <physiologicalReaction direction="right-to-left" evidence="12">
        <dbReference type="Rhea" id="RHEA:53370"/>
    </physiologicalReaction>
</comment>
<keyword evidence="13 14" id="KW-0863">Zinc-finger</keyword>
<evidence type="ECO:0000256" key="14">
    <source>
        <dbReference type="RuleBase" id="RU291113"/>
    </source>
</evidence>
<feature type="zinc finger region" description="C3H1-type" evidence="13">
    <location>
        <begin position="749"/>
        <end position="778"/>
    </location>
</feature>
<feature type="compositionally biased region" description="Basic and acidic residues" evidence="15">
    <location>
        <begin position="97"/>
        <end position="117"/>
    </location>
</feature>
<evidence type="ECO:0000259" key="16">
    <source>
        <dbReference type="PROSITE" id="PS50103"/>
    </source>
</evidence>
<dbReference type="InterPro" id="IPR018517">
    <property type="entry name" value="tRNA_hU_synthase_CS"/>
</dbReference>
<keyword evidence="3 14" id="KW-0288">FMN</keyword>
<evidence type="ECO:0000313" key="18">
    <source>
        <dbReference type="Proteomes" id="UP001530377"/>
    </source>
</evidence>
<keyword evidence="6 14" id="KW-0560">Oxidoreductase</keyword>
<dbReference type="InterPro" id="IPR013785">
    <property type="entry name" value="Aldolase_TIM"/>
</dbReference>
<dbReference type="Pfam" id="PF01207">
    <property type="entry name" value="Dus"/>
    <property type="match status" value="2"/>
</dbReference>
<dbReference type="CDD" id="cd02801">
    <property type="entry name" value="DUS_like_FMN"/>
    <property type="match status" value="1"/>
</dbReference>
<feature type="compositionally biased region" description="Basic residues" evidence="15">
    <location>
        <begin position="143"/>
        <end position="155"/>
    </location>
</feature>
<protein>
    <recommendedName>
        <fullName evidence="14">tRNA-dihydrouridine(47) synthase [NAD(P)(+)]</fullName>
        <ecNumber evidence="14">1.3.1.-</ecNumber>
    </recommendedName>
    <alternativeName>
        <fullName evidence="14">tRNA-dihydrouridine synthase 3</fullName>
    </alternativeName>
</protein>
<keyword evidence="13 14" id="KW-0479">Metal-binding</keyword>
<proteinExistence type="inferred from homology"/>
<dbReference type="EMBL" id="JALLPB020000416">
    <property type="protein sequence ID" value="KAL3809353.1"/>
    <property type="molecule type" value="Genomic_DNA"/>
</dbReference>
<feature type="compositionally biased region" description="Basic residues" evidence="15">
    <location>
        <begin position="53"/>
        <end position="66"/>
    </location>
</feature>
<dbReference type="GO" id="GO:0017150">
    <property type="term" value="F:tRNA dihydrouridine synthase activity"/>
    <property type="evidence" value="ECO:0007669"/>
    <property type="project" value="UniProtKB-UniRule"/>
</dbReference>
<dbReference type="PANTHER" id="PTHR11082">
    <property type="entry name" value="TRNA-DIHYDROURIDINE SYNTHASE"/>
    <property type="match status" value="1"/>
</dbReference>
<feature type="compositionally biased region" description="Basic and acidic residues" evidence="15">
    <location>
        <begin position="571"/>
        <end position="581"/>
    </location>
</feature>
<evidence type="ECO:0000256" key="8">
    <source>
        <dbReference type="ARBA" id="ARBA00038313"/>
    </source>
</evidence>
<feature type="compositionally biased region" description="Polar residues" evidence="15">
    <location>
        <begin position="1"/>
        <end position="27"/>
    </location>
</feature>
<keyword evidence="7" id="KW-0520">NAD</keyword>
<evidence type="ECO:0000256" key="2">
    <source>
        <dbReference type="ARBA" id="ARBA00022630"/>
    </source>
</evidence>
<name>A0ABD3R962_9STRA</name>
<comment type="cofactor">
    <cofactor evidence="1 14">
        <name>FMN</name>
        <dbReference type="ChEBI" id="CHEBI:58210"/>
    </cofactor>
</comment>
<comment type="catalytic activity">
    <reaction evidence="10">
        <text>5,6-dihydrouridine(16) in tRNA + NADP(+) = uridine(16) in tRNA + NADPH + H(+)</text>
        <dbReference type="Rhea" id="RHEA:53376"/>
        <dbReference type="Rhea" id="RHEA-COMP:13543"/>
        <dbReference type="Rhea" id="RHEA-COMP:13544"/>
        <dbReference type="ChEBI" id="CHEBI:15378"/>
        <dbReference type="ChEBI" id="CHEBI:57783"/>
        <dbReference type="ChEBI" id="CHEBI:58349"/>
        <dbReference type="ChEBI" id="CHEBI:65315"/>
        <dbReference type="ChEBI" id="CHEBI:74443"/>
        <dbReference type="EC" id="1.3.1.88"/>
    </reaction>
    <physiologicalReaction direction="right-to-left" evidence="10">
        <dbReference type="Rhea" id="RHEA:53378"/>
    </physiologicalReaction>
</comment>
<comment type="caution">
    <text evidence="17">The sequence shown here is derived from an EMBL/GenBank/DDBJ whole genome shotgun (WGS) entry which is preliminary data.</text>
</comment>
<evidence type="ECO:0000256" key="6">
    <source>
        <dbReference type="ARBA" id="ARBA00023002"/>
    </source>
</evidence>
<evidence type="ECO:0000256" key="5">
    <source>
        <dbReference type="ARBA" id="ARBA00022857"/>
    </source>
</evidence>
<keyword evidence="13 14" id="KW-0862">Zinc</keyword>
<evidence type="ECO:0000313" key="17">
    <source>
        <dbReference type="EMBL" id="KAL3809353.1"/>
    </source>
</evidence>
<dbReference type="PROSITE" id="PS50103">
    <property type="entry name" value="ZF_C3H1"/>
    <property type="match status" value="1"/>
</dbReference>
<dbReference type="EC" id="1.3.1.-" evidence="14"/>
<feature type="region of interest" description="Disordered" evidence="15">
    <location>
        <begin position="571"/>
        <end position="590"/>
    </location>
</feature>
<dbReference type="AlphaFoldDB" id="A0ABD3R962"/>
<dbReference type="InterPro" id="IPR035587">
    <property type="entry name" value="DUS-like_FMN-bd"/>
</dbReference>
<evidence type="ECO:0000256" key="7">
    <source>
        <dbReference type="ARBA" id="ARBA00023027"/>
    </source>
</evidence>
<gene>
    <name evidence="17" type="ORF">ACHAXA_009061</name>
</gene>
<comment type="similarity">
    <text evidence="8">Belongs to the Dus family. Dus1 subfamily.</text>
</comment>
<evidence type="ECO:0000256" key="12">
    <source>
        <dbReference type="ARBA" id="ARBA00049467"/>
    </source>
</evidence>